<proteinExistence type="predicted"/>
<evidence type="ECO:0000313" key="1">
    <source>
        <dbReference type="EMBL" id="PSN08864.1"/>
    </source>
</evidence>
<dbReference type="EMBL" id="PYEP01000002">
    <property type="protein sequence ID" value="PSN08864.1"/>
    <property type="molecule type" value="Genomic_DNA"/>
</dbReference>
<evidence type="ECO:0000313" key="2">
    <source>
        <dbReference type="Proteomes" id="UP000240212"/>
    </source>
</evidence>
<keyword evidence="2" id="KW-1185">Reference proteome</keyword>
<reference evidence="1 2" key="1">
    <citation type="submission" date="2018-03" db="EMBL/GenBank/DDBJ databases">
        <title>Draft genome sequence of the first documented clinical Siccibacter turicensis isolate in Austria.</title>
        <authorList>
            <person name="Lepuschitz S."/>
            <person name="Pekard-Amenitsch S."/>
            <person name="Haunold R."/>
            <person name="Schill S."/>
            <person name="Mach R."/>
            <person name="Allerberger F."/>
            <person name="Ruppitsch W."/>
            <person name="Forsythe S.J."/>
        </authorList>
    </citation>
    <scope>NUCLEOTIDE SEQUENCE [LARGE SCALE GENOMIC DNA]</scope>
    <source>
        <strain evidence="1 2">6100069499-17</strain>
    </source>
</reference>
<dbReference type="AlphaFoldDB" id="A0A2P8VMS1"/>
<dbReference type="OrthoDB" id="9886695at2"/>
<gene>
    <name evidence="1" type="ORF">C7G83_05800</name>
</gene>
<dbReference type="Proteomes" id="UP000240212">
    <property type="component" value="Unassembled WGS sequence"/>
</dbReference>
<organism evidence="1 2">
    <name type="scientific">Siccibacter turicensis</name>
    <dbReference type="NCBI Taxonomy" id="357233"/>
    <lineage>
        <taxon>Bacteria</taxon>
        <taxon>Pseudomonadati</taxon>
        <taxon>Pseudomonadota</taxon>
        <taxon>Gammaproteobacteria</taxon>
        <taxon>Enterobacterales</taxon>
        <taxon>Enterobacteriaceae</taxon>
        <taxon>Siccibacter</taxon>
    </lineage>
</organism>
<name>A0A2P8VMS1_9ENTR</name>
<protein>
    <submittedName>
        <fullName evidence="1">Uncharacterized protein</fullName>
    </submittedName>
</protein>
<dbReference type="RefSeq" id="WP_106876558.1">
    <property type="nucleotide sequence ID" value="NZ_DHYB01000001.1"/>
</dbReference>
<accession>A0A2P8VMS1</accession>
<sequence>MPVITQDRFTFTYTLRTRHDPQSHDIQFGMDFVLSNNLALPMCQLIFPATQVGSNLPGRWNIDNHAAPGEISSLYYRGSEQGTITDIPTELSHADRGFKRTWFCVYIINPDKAELYKQGVKFGYEIDTANPAASTALSGFQRFEISNEQIQLVRSACSFIRIV</sequence>
<comment type="caution">
    <text evidence="1">The sequence shown here is derived from an EMBL/GenBank/DDBJ whole genome shotgun (WGS) entry which is preliminary data.</text>
</comment>